<feature type="transmembrane region" description="Helical" evidence="6">
    <location>
        <begin position="85"/>
        <end position="106"/>
    </location>
</feature>
<dbReference type="Pfam" id="PF01578">
    <property type="entry name" value="Cytochrom_C_asm"/>
    <property type="match status" value="1"/>
</dbReference>
<comment type="caution">
    <text evidence="8">The sequence shown here is derived from an EMBL/GenBank/DDBJ whole genome shotgun (WGS) entry which is preliminary data.</text>
</comment>
<protein>
    <submittedName>
        <fullName evidence="8">C-type cytochrome biogenesis protein CcsB</fullName>
    </submittedName>
</protein>
<dbReference type="Proteomes" id="UP000630594">
    <property type="component" value="Unassembled WGS sequence"/>
</dbReference>
<feature type="domain" description="Cytochrome c assembly protein" evidence="7">
    <location>
        <begin position="112"/>
        <end position="317"/>
    </location>
</feature>
<evidence type="ECO:0000313" key="8">
    <source>
        <dbReference type="EMBL" id="GGD10380.1"/>
    </source>
</evidence>
<evidence type="ECO:0000313" key="9">
    <source>
        <dbReference type="Proteomes" id="UP000630594"/>
    </source>
</evidence>
<keyword evidence="2 6" id="KW-0812">Transmembrane</keyword>
<feature type="transmembrane region" description="Helical" evidence="6">
    <location>
        <begin position="112"/>
        <end position="132"/>
    </location>
</feature>
<evidence type="ECO:0000256" key="6">
    <source>
        <dbReference type="SAM" id="Phobius"/>
    </source>
</evidence>
<feature type="transmembrane region" description="Helical" evidence="6">
    <location>
        <begin position="293"/>
        <end position="313"/>
    </location>
</feature>
<sequence length="322" mass="33655">MNAASLSDALVAAAIAAYAAAFIVSAADLARSRMVAWTGRPAAVSSTAGSAGSVHAHDGGAGTSLSERALAEGPTTRPGRLTGGAVALLAAACALNVGSVIARGVAAERAPWGNMYEFALVGAASIAVAFLVARRRFPIDRLNVGVAGLALVILGFAVTVLYVPVDALIPVLNSYWLAIHVAAAIVAGGAFTISAIASVVFLFRRWRERRRGEATDPAGMTAALERAAYGLVVFGFPIWTFAVLAGAVWAEAAWGRYWGWDPKETWAFITWVLYAAYLHAQATAGWRGARANWFGVLGYAAFLFNFVGVNIWIPGLHSYAGV</sequence>
<feature type="transmembrane region" description="Helical" evidence="6">
    <location>
        <begin position="175"/>
        <end position="203"/>
    </location>
</feature>
<gene>
    <name evidence="8" type="ORF">GCM10007231_06460</name>
</gene>
<evidence type="ECO:0000256" key="1">
    <source>
        <dbReference type="ARBA" id="ARBA00004141"/>
    </source>
</evidence>
<keyword evidence="9" id="KW-1185">Reference proteome</keyword>
<evidence type="ECO:0000256" key="3">
    <source>
        <dbReference type="ARBA" id="ARBA00022748"/>
    </source>
</evidence>
<keyword evidence="3" id="KW-0201">Cytochrome c-type biogenesis</keyword>
<evidence type="ECO:0000256" key="2">
    <source>
        <dbReference type="ARBA" id="ARBA00022692"/>
    </source>
</evidence>
<accession>A0ABQ1Q2V5</accession>
<feature type="transmembrane region" description="Helical" evidence="6">
    <location>
        <begin position="227"/>
        <end position="250"/>
    </location>
</feature>
<keyword evidence="5 6" id="KW-0472">Membrane</keyword>
<organism evidence="8 9">
    <name type="scientific">Nocardioides daphniae</name>
    <dbReference type="NCBI Taxonomy" id="402297"/>
    <lineage>
        <taxon>Bacteria</taxon>
        <taxon>Bacillati</taxon>
        <taxon>Actinomycetota</taxon>
        <taxon>Actinomycetes</taxon>
        <taxon>Propionibacteriales</taxon>
        <taxon>Nocardioidaceae</taxon>
        <taxon>Nocardioides</taxon>
    </lineage>
</organism>
<evidence type="ECO:0000259" key="7">
    <source>
        <dbReference type="Pfam" id="PF01578"/>
    </source>
</evidence>
<reference evidence="9" key="1">
    <citation type="journal article" date="2019" name="Int. J. Syst. Evol. Microbiol.">
        <title>The Global Catalogue of Microorganisms (GCM) 10K type strain sequencing project: providing services to taxonomists for standard genome sequencing and annotation.</title>
        <authorList>
            <consortium name="The Broad Institute Genomics Platform"/>
            <consortium name="The Broad Institute Genome Sequencing Center for Infectious Disease"/>
            <person name="Wu L."/>
            <person name="Ma J."/>
        </authorList>
    </citation>
    <scope>NUCLEOTIDE SEQUENCE [LARGE SCALE GENOMIC DNA]</scope>
    <source>
        <strain evidence="9">CCM 7403</strain>
    </source>
</reference>
<dbReference type="InterPro" id="IPR045062">
    <property type="entry name" value="Cyt_c_biogenesis_CcsA/CcmC"/>
</dbReference>
<dbReference type="PANTHER" id="PTHR30071:SF1">
    <property type="entry name" value="CYTOCHROME B_B6 PROTEIN-RELATED"/>
    <property type="match status" value="1"/>
</dbReference>
<feature type="transmembrane region" description="Helical" evidence="6">
    <location>
        <begin position="144"/>
        <end position="163"/>
    </location>
</feature>
<evidence type="ECO:0000256" key="4">
    <source>
        <dbReference type="ARBA" id="ARBA00022989"/>
    </source>
</evidence>
<dbReference type="RefSeq" id="WP_188420869.1">
    <property type="nucleotide sequence ID" value="NZ_BMCK01000001.1"/>
</dbReference>
<dbReference type="InterPro" id="IPR017562">
    <property type="entry name" value="Cyt_c_biogenesis_CcsA"/>
</dbReference>
<name>A0ABQ1Q2V5_9ACTN</name>
<keyword evidence="4 6" id="KW-1133">Transmembrane helix</keyword>
<evidence type="ECO:0000256" key="5">
    <source>
        <dbReference type="ARBA" id="ARBA00023136"/>
    </source>
</evidence>
<dbReference type="EMBL" id="BMCK01000001">
    <property type="protein sequence ID" value="GGD10380.1"/>
    <property type="molecule type" value="Genomic_DNA"/>
</dbReference>
<dbReference type="InterPro" id="IPR002541">
    <property type="entry name" value="Cyt_c_assembly"/>
</dbReference>
<proteinExistence type="predicted"/>
<comment type="subcellular location">
    <subcellularLocation>
        <location evidence="1">Membrane</location>
        <topology evidence="1">Multi-pass membrane protein</topology>
    </subcellularLocation>
</comment>
<dbReference type="PANTHER" id="PTHR30071">
    <property type="entry name" value="HEME EXPORTER PROTEIN C"/>
    <property type="match status" value="1"/>
</dbReference>
<feature type="transmembrane region" description="Helical" evidence="6">
    <location>
        <begin position="265"/>
        <end position="286"/>
    </location>
</feature>
<dbReference type="NCBIfam" id="TIGR03144">
    <property type="entry name" value="cytochr_II_ccsB"/>
    <property type="match status" value="1"/>
</dbReference>
<feature type="transmembrane region" description="Helical" evidence="6">
    <location>
        <begin position="6"/>
        <end position="30"/>
    </location>
</feature>